<dbReference type="Pfam" id="PF00072">
    <property type="entry name" value="Response_reg"/>
    <property type="match status" value="1"/>
</dbReference>
<accession>A0ABT5L6M2</accession>
<dbReference type="SMART" id="SM00448">
    <property type="entry name" value="REC"/>
    <property type="match status" value="1"/>
</dbReference>
<organism evidence="4 5">
    <name type="scientific">Alteromonas gilva</name>
    <dbReference type="NCBI Taxonomy" id="2987522"/>
    <lineage>
        <taxon>Bacteria</taxon>
        <taxon>Pseudomonadati</taxon>
        <taxon>Pseudomonadota</taxon>
        <taxon>Gammaproteobacteria</taxon>
        <taxon>Alteromonadales</taxon>
        <taxon>Alteromonadaceae</taxon>
        <taxon>Alteromonas/Salinimonas group</taxon>
        <taxon>Alteromonas</taxon>
    </lineage>
</organism>
<dbReference type="CDD" id="cd00156">
    <property type="entry name" value="REC"/>
    <property type="match status" value="1"/>
</dbReference>
<dbReference type="PANTHER" id="PTHR44591:SF3">
    <property type="entry name" value="RESPONSE REGULATORY DOMAIN-CONTAINING PROTEIN"/>
    <property type="match status" value="1"/>
</dbReference>
<dbReference type="Proteomes" id="UP001218788">
    <property type="component" value="Unassembled WGS sequence"/>
</dbReference>
<gene>
    <name evidence="4" type="ORF">OIK42_17380</name>
</gene>
<name>A0ABT5L6M2_9ALTE</name>
<dbReference type="RefSeq" id="WP_273642353.1">
    <property type="nucleotide sequence ID" value="NZ_JAQQXP010000003.1"/>
</dbReference>
<evidence type="ECO:0000256" key="1">
    <source>
        <dbReference type="ARBA" id="ARBA00022553"/>
    </source>
</evidence>
<evidence type="ECO:0000313" key="4">
    <source>
        <dbReference type="EMBL" id="MDC8832528.1"/>
    </source>
</evidence>
<dbReference type="InterPro" id="IPR011006">
    <property type="entry name" value="CheY-like_superfamily"/>
</dbReference>
<sequence>MSLLNIVVIDDDEITLELIVNFLESDLQCNVVSFSNSALARQFLLQQTIGSLDLVISDMVMPDFDGLALLRECRSNGLMFPFVFMTAYESRQTKLLARQLGAVAYLVKPVIRKKLISLIKQQVPTV</sequence>
<keyword evidence="1 2" id="KW-0597">Phosphoprotein</keyword>
<evidence type="ECO:0000256" key="2">
    <source>
        <dbReference type="PROSITE-ProRule" id="PRU00169"/>
    </source>
</evidence>
<dbReference type="InterPro" id="IPR050595">
    <property type="entry name" value="Bact_response_regulator"/>
</dbReference>
<protein>
    <submittedName>
        <fullName evidence="4">Response regulator</fullName>
    </submittedName>
</protein>
<dbReference type="EMBL" id="JAQQXP010000003">
    <property type="protein sequence ID" value="MDC8832528.1"/>
    <property type="molecule type" value="Genomic_DNA"/>
</dbReference>
<dbReference type="InterPro" id="IPR001789">
    <property type="entry name" value="Sig_transdc_resp-reg_receiver"/>
</dbReference>
<dbReference type="PANTHER" id="PTHR44591">
    <property type="entry name" value="STRESS RESPONSE REGULATOR PROTEIN 1"/>
    <property type="match status" value="1"/>
</dbReference>
<comment type="caution">
    <text evidence="4">The sequence shown here is derived from an EMBL/GenBank/DDBJ whole genome shotgun (WGS) entry which is preliminary data.</text>
</comment>
<dbReference type="PROSITE" id="PS50110">
    <property type="entry name" value="RESPONSE_REGULATORY"/>
    <property type="match status" value="1"/>
</dbReference>
<proteinExistence type="predicted"/>
<dbReference type="SUPFAM" id="SSF52172">
    <property type="entry name" value="CheY-like"/>
    <property type="match status" value="1"/>
</dbReference>
<dbReference type="Gene3D" id="3.40.50.2300">
    <property type="match status" value="1"/>
</dbReference>
<feature type="modified residue" description="4-aspartylphosphate" evidence="2">
    <location>
        <position position="58"/>
    </location>
</feature>
<feature type="domain" description="Response regulatory" evidence="3">
    <location>
        <begin position="5"/>
        <end position="123"/>
    </location>
</feature>
<evidence type="ECO:0000259" key="3">
    <source>
        <dbReference type="PROSITE" id="PS50110"/>
    </source>
</evidence>
<reference evidence="4 5" key="1">
    <citation type="submission" date="2022-10" db="EMBL/GenBank/DDBJ databases">
        <title>Alteromonas sp. chi3 Genome sequencing.</title>
        <authorList>
            <person name="Park S."/>
        </authorList>
    </citation>
    <scope>NUCLEOTIDE SEQUENCE [LARGE SCALE GENOMIC DNA]</scope>
    <source>
        <strain evidence="5">chi3</strain>
    </source>
</reference>
<evidence type="ECO:0000313" key="5">
    <source>
        <dbReference type="Proteomes" id="UP001218788"/>
    </source>
</evidence>
<keyword evidence="5" id="KW-1185">Reference proteome</keyword>